<dbReference type="PANTHER" id="PTHR43022:SF1">
    <property type="entry name" value="PROTEIN SMF"/>
    <property type="match status" value="1"/>
</dbReference>
<protein>
    <submittedName>
        <fullName evidence="3">DNA processing protein</fullName>
    </submittedName>
</protein>
<dbReference type="AlphaFoldDB" id="A0AAX2F4G4"/>
<dbReference type="PANTHER" id="PTHR43022">
    <property type="entry name" value="PROTEIN SMF"/>
    <property type="match status" value="1"/>
</dbReference>
<comment type="similarity">
    <text evidence="1">Belongs to the DprA/Smf family.</text>
</comment>
<sequence>MVDWAVARNTMKRLQEYCKNLFTPKVFPSFGGGREPLPTITYTMEALNSILLTRLTRFNLSELAELYKRAGSATAVIEHKRDIREILPEASTHLIQALKDIDSLREWAEQELEYDRLHHIEPICMNDERYPQRLKECPDAPIQLYYLGNADLNNRHVINIIGTRHCTTYGQDIIRSFVRELKALCPDVLIFSGLAYGVDIHAHRSALENGFETIGVLAHGLDDIYPRGHRDTALKMIEQGGLLSEYTTHTQPVARNFVQRNRIVAGCADATILVESAAKGGGLITCSIARSYGREVFAFPGSVHSDYSEGCNNLIRDNGAALITSATDFVKTMGWDEDIKLGQAQQRGIERTLFPDLSSEEEAIVRVLAKNNDLQINLLSIQANIPISRLTGLLFTLEMKGVIRAMAGGCYHLLA</sequence>
<evidence type="ECO:0000256" key="1">
    <source>
        <dbReference type="ARBA" id="ARBA00006525"/>
    </source>
</evidence>
<organism evidence="3 4">
    <name type="scientific">Prevotella scopos JCM 17725</name>
    <dbReference type="NCBI Taxonomy" id="1236518"/>
    <lineage>
        <taxon>Bacteria</taxon>
        <taxon>Pseudomonadati</taxon>
        <taxon>Bacteroidota</taxon>
        <taxon>Bacteroidia</taxon>
        <taxon>Bacteroidales</taxon>
        <taxon>Prevotellaceae</taxon>
        <taxon>Prevotella</taxon>
    </lineage>
</organism>
<reference evidence="3 4" key="1">
    <citation type="submission" date="2016-11" db="EMBL/GenBank/DDBJ databases">
        <authorList>
            <person name="Varghese N."/>
            <person name="Submissions S."/>
        </authorList>
    </citation>
    <scope>NUCLEOTIDE SEQUENCE [LARGE SCALE GENOMIC DNA]</scope>
    <source>
        <strain evidence="3 4">DSM 22613</strain>
    </source>
</reference>
<comment type="caution">
    <text evidence="3">The sequence shown here is derived from an EMBL/GenBank/DDBJ whole genome shotgun (WGS) entry which is preliminary data.</text>
</comment>
<dbReference type="InterPro" id="IPR003488">
    <property type="entry name" value="DprA"/>
</dbReference>
<accession>A0AAX2F4G4</accession>
<evidence type="ECO:0000313" key="4">
    <source>
        <dbReference type="Proteomes" id="UP000184105"/>
    </source>
</evidence>
<dbReference type="Pfam" id="PF02481">
    <property type="entry name" value="DNA_processg_A"/>
    <property type="match status" value="1"/>
</dbReference>
<dbReference type="Proteomes" id="UP000184105">
    <property type="component" value="Unassembled WGS sequence"/>
</dbReference>
<evidence type="ECO:0000259" key="2">
    <source>
        <dbReference type="Pfam" id="PF02481"/>
    </source>
</evidence>
<gene>
    <name evidence="3" type="ORF">SAMN05444364_11615</name>
</gene>
<dbReference type="GO" id="GO:0009294">
    <property type="term" value="P:DNA-mediated transformation"/>
    <property type="evidence" value="ECO:0007669"/>
    <property type="project" value="InterPro"/>
</dbReference>
<evidence type="ECO:0000313" key="3">
    <source>
        <dbReference type="EMBL" id="SHF89718.1"/>
    </source>
</evidence>
<dbReference type="NCBIfam" id="TIGR00732">
    <property type="entry name" value="dprA"/>
    <property type="match status" value="1"/>
</dbReference>
<keyword evidence="4" id="KW-1185">Reference proteome</keyword>
<name>A0AAX2F4G4_9BACT</name>
<dbReference type="Gene3D" id="3.40.50.450">
    <property type="match status" value="1"/>
</dbReference>
<dbReference type="EMBL" id="FQWA01000016">
    <property type="protein sequence ID" value="SHF89718.1"/>
    <property type="molecule type" value="Genomic_DNA"/>
</dbReference>
<dbReference type="SUPFAM" id="SSF102405">
    <property type="entry name" value="MCP/YpsA-like"/>
    <property type="match status" value="1"/>
</dbReference>
<feature type="domain" description="Smf/DprA SLOG" evidence="2">
    <location>
        <begin position="123"/>
        <end position="333"/>
    </location>
</feature>
<proteinExistence type="inferred from homology"/>
<dbReference type="InterPro" id="IPR057666">
    <property type="entry name" value="DrpA_SLOG"/>
</dbReference>